<name>A0ABU8S4F7_9SPHN</name>
<protein>
    <submittedName>
        <fullName evidence="1">2'-5' RNA ligase family protein</fullName>
    </submittedName>
</protein>
<keyword evidence="2" id="KW-1185">Reference proteome</keyword>
<accession>A0ABU8S4F7</accession>
<dbReference type="RefSeq" id="WP_339964362.1">
    <property type="nucleotide sequence ID" value="NZ_JBBHJY010000001.1"/>
</dbReference>
<dbReference type="GO" id="GO:0016874">
    <property type="term" value="F:ligase activity"/>
    <property type="evidence" value="ECO:0007669"/>
    <property type="project" value="UniProtKB-KW"/>
</dbReference>
<reference evidence="1 2" key="1">
    <citation type="submission" date="2024-03" db="EMBL/GenBank/DDBJ databases">
        <authorList>
            <person name="Jo J.-H."/>
        </authorList>
    </citation>
    <scope>NUCLEOTIDE SEQUENCE [LARGE SCALE GENOMIC DNA]</scope>
    <source>
        <strain evidence="1 2">AS3R-12</strain>
    </source>
</reference>
<comment type="caution">
    <text evidence="1">The sequence shown here is derived from an EMBL/GenBank/DDBJ whole genome shotgun (WGS) entry which is preliminary data.</text>
</comment>
<dbReference type="InterPro" id="IPR009097">
    <property type="entry name" value="Cyclic_Pdiesterase"/>
</dbReference>
<proteinExistence type="predicted"/>
<dbReference type="Proteomes" id="UP001379235">
    <property type="component" value="Unassembled WGS sequence"/>
</dbReference>
<sequence length="169" mass="18951">MAFEPFIVTAELPREIFSWADGLRRAHFPPERNHLSAHVTLFHALAPSLREEVLRYLPRVVGEYAAPEARITGLMDLGGGTALRIESPAMSALCEDIAEHFHGTLTAQDNHPKRLHVTVQNKVDRAAAIALQGELAAQPIERQFRFTGIGLHLYKGGPWEPLGRWSFRR</sequence>
<dbReference type="SUPFAM" id="SSF55144">
    <property type="entry name" value="LigT-like"/>
    <property type="match status" value="1"/>
</dbReference>
<dbReference type="Gene3D" id="3.90.1140.10">
    <property type="entry name" value="Cyclic phosphodiesterase"/>
    <property type="match status" value="1"/>
</dbReference>
<dbReference type="EMBL" id="JBBHJY010000001">
    <property type="protein sequence ID" value="MEJ6008744.1"/>
    <property type="molecule type" value="Genomic_DNA"/>
</dbReference>
<evidence type="ECO:0000313" key="2">
    <source>
        <dbReference type="Proteomes" id="UP001379235"/>
    </source>
</evidence>
<gene>
    <name evidence="1" type="ORF">WG900_02305</name>
</gene>
<dbReference type="Pfam" id="PF13563">
    <property type="entry name" value="2_5_RNA_ligase2"/>
    <property type="match status" value="1"/>
</dbReference>
<evidence type="ECO:0000313" key="1">
    <source>
        <dbReference type="EMBL" id="MEJ6008744.1"/>
    </source>
</evidence>
<organism evidence="1 2">
    <name type="scientific">Novosphingobium aquae</name>
    <dbReference type="NCBI Taxonomy" id="3133435"/>
    <lineage>
        <taxon>Bacteria</taxon>
        <taxon>Pseudomonadati</taxon>
        <taxon>Pseudomonadota</taxon>
        <taxon>Alphaproteobacteria</taxon>
        <taxon>Sphingomonadales</taxon>
        <taxon>Sphingomonadaceae</taxon>
        <taxon>Novosphingobium</taxon>
    </lineage>
</organism>
<keyword evidence="1" id="KW-0436">Ligase</keyword>